<proteinExistence type="predicted"/>
<protein>
    <submittedName>
        <fullName evidence="1">11012_t:CDS:1</fullName>
    </submittedName>
</protein>
<reference evidence="1" key="1">
    <citation type="submission" date="2021-06" db="EMBL/GenBank/DDBJ databases">
        <authorList>
            <person name="Kallberg Y."/>
            <person name="Tangrot J."/>
            <person name="Rosling A."/>
        </authorList>
    </citation>
    <scope>NUCLEOTIDE SEQUENCE</scope>
    <source>
        <strain evidence="1">MA461A</strain>
    </source>
</reference>
<keyword evidence="2" id="KW-1185">Reference proteome</keyword>
<dbReference type="Proteomes" id="UP000789920">
    <property type="component" value="Unassembled WGS sequence"/>
</dbReference>
<feature type="non-terminal residue" evidence="1">
    <location>
        <position position="54"/>
    </location>
</feature>
<accession>A0ACA9SHJ4</accession>
<sequence length="54" mass="6424">DYTAKYWKNYYLYNKTISFSYSDDERIQLASKLFKAAVDKEGVFRCIICIITVK</sequence>
<evidence type="ECO:0000313" key="2">
    <source>
        <dbReference type="Proteomes" id="UP000789920"/>
    </source>
</evidence>
<organism evidence="1 2">
    <name type="scientific">Racocetra persica</name>
    <dbReference type="NCBI Taxonomy" id="160502"/>
    <lineage>
        <taxon>Eukaryota</taxon>
        <taxon>Fungi</taxon>
        <taxon>Fungi incertae sedis</taxon>
        <taxon>Mucoromycota</taxon>
        <taxon>Glomeromycotina</taxon>
        <taxon>Glomeromycetes</taxon>
        <taxon>Diversisporales</taxon>
        <taxon>Gigasporaceae</taxon>
        <taxon>Racocetra</taxon>
    </lineage>
</organism>
<comment type="caution">
    <text evidence="1">The sequence shown here is derived from an EMBL/GenBank/DDBJ whole genome shotgun (WGS) entry which is preliminary data.</text>
</comment>
<evidence type="ECO:0000313" key="1">
    <source>
        <dbReference type="EMBL" id="CAG8838842.1"/>
    </source>
</evidence>
<feature type="non-terminal residue" evidence="1">
    <location>
        <position position="1"/>
    </location>
</feature>
<dbReference type="EMBL" id="CAJVQC010121830">
    <property type="protein sequence ID" value="CAG8838842.1"/>
    <property type="molecule type" value="Genomic_DNA"/>
</dbReference>
<gene>
    <name evidence="1" type="ORF">RPERSI_LOCUS30827</name>
</gene>
<name>A0ACA9SHJ4_9GLOM</name>